<dbReference type="Ensembl" id="ENSPNYT00000018678.1">
    <property type="protein sequence ID" value="ENSPNYP00000018226.1"/>
    <property type="gene ID" value="ENSPNYG00000013787.1"/>
</dbReference>
<sequence>MGKSNFELALCLVLIAACGLQGNIERDTQIFIGKKNWTQARLFCQTHYVDLATLDMINMKVIIPFLVQRNIPNTWIGLLRDPEDDSFWKSIDLRTGEGVSGDDLSHTSKWASAQQDYCAVVGDDLMWYSAQCSSINNVYCSRGDVIQYHSVMLSWYDAVKYCMENYGYLATVTQVNSGDVDKRGWIGLYRVGGKTWNWTGSLASSYRNWAPGQPLTADCGSLHAFIGGWVGYACSEEFNPFCFVDNLVVVNENKTWEDALIHCREMKASCAGCTYDLLSLTDVSQYNYVRDRIYRATTDEV</sequence>
<dbReference type="GeneTree" id="ENSGT00940000178184"/>
<dbReference type="InterPro" id="IPR016186">
    <property type="entry name" value="C-type_lectin-like/link_sf"/>
</dbReference>
<proteinExistence type="predicted"/>
<name>A0A3B4G9B6_9CICH</name>
<dbReference type="SMART" id="SM00034">
    <property type="entry name" value="CLECT"/>
    <property type="match status" value="2"/>
</dbReference>
<dbReference type="Gene3D" id="3.10.100.10">
    <property type="entry name" value="Mannose-Binding Protein A, subunit A"/>
    <property type="match status" value="2"/>
</dbReference>
<dbReference type="AlphaFoldDB" id="A0A3B4G9B6"/>
<feature type="signal peptide" evidence="1">
    <location>
        <begin position="1"/>
        <end position="21"/>
    </location>
</feature>
<feature type="domain" description="C-type lectin" evidence="2">
    <location>
        <begin position="34"/>
        <end position="141"/>
    </location>
</feature>
<dbReference type="SUPFAM" id="SSF56436">
    <property type="entry name" value="C-type lectin-like"/>
    <property type="match status" value="2"/>
</dbReference>
<accession>A0A3B4G9B6</accession>
<keyword evidence="1" id="KW-0732">Signal</keyword>
<dbReference type="PROSITE" id="PS50041">
    <property type="entry name" value="C_TYPE_LECTIN_2"/>
    <property type="match status" value="2"/>
</dbReference>
<feature type="domain" description="C-type lectin" evidence="2">
    <location>
        <begin position="141"/>
        <end position="243"/>
    </location>
</feature>
<evidence type="ECO:0000256" key="1">
    <source>
        <dbReference type="SAM" id="SignalP"/>
    </source>
</evidence>
<dbReference type="STRING" id="303518.ENSPNYP00000018226"/>
<evidence type="ECO:0000313" key="3">
    <source>
        <dbReference type="Ensembl" id="ENSPNYP00000018226.1"/>
    </source>
</evidence>
<dbReference type="PANTHER" id="PTHR45784">
    <property type="entry name" value="C-TYPE LECTIN DOMAIN FAMILY 20 MEMBER A-RELATED"/>
    <property type="match status" value="1"/>
</dbReference>
<organism evidence="3">
    <name type="scientific">Pundamilia nyererei</name>
    <dbReference type="NCBI Taxonomy" id="303518"/>
    <lineage>
        <taxon>Eukaryota</taxon>
        <taxon>Metazoa</taxon>
        <taxon>Chordata</taxon>
        <taxon>Craniata</taxon>
        <taxon>Vertebrata</taxon>
        <taxon>Euteleostomi</taxon>
        <taxon>Actinopterygii</taxon>
        <taxon>Neopterygii</taxon>
        <taxon>Teleostei</taxon>
        <taxon>Neoteleostei</taxon>
        <taxon>Acanthomorphata</taxon>
        <taxon>Ovalentaria</taxon>
        <taxon>Cichlomorphae</taxon>
        <taxon>Cichliformes</taxon>
        <taxon>Cichlidae</taxon>
        <taxon>African cichlids</taxon>
        <taxon>Pseudocrenilabrinae</taxon>
        <taxon>Haplochromini</taxon>
        <taxon>Pundamilia</taxon>
    </lineage>
</organism>
<dbReference type="PANTHER" id="PTHR45784:SF3">
    <property type="entry name" value="C-TYPE LECTIN DOMAIN FAMILY 4 MEMBER K-LIKE-RELATED"/>
    <property type="match status" value="1"/>
</dbReference>
<dbReference type="Pfam" id="PF00059">
    <property type="entry name" value="Lectin_C"/>
    <property type="match status" value="2"/>
</dbReference>
<dbReference type="PROSITE" id="PS51257">
    <property type="entry name" value="PROKAR_LIPOPROTEIN"/>
    <property type="match status" value="1"/>
</dbReference>
<dbReference type="CDD" id="cd00037">
    <property type="entry name" value="CLECT"/>
    <property type="match status" value="1"/>
</dbReference>
<dbReference type="InterPro" id="IPR001304">
    <property type="entry name" value="C-type_lectin-like"/>
</dbReference>
<reference evidence="3" key="1">
    <citation type="submission" date="2023-09" db="UniProtKB">
        <authorList>
            <consortium name="Ensembl"/>
        </authorList>
    </citation>
    <scope>IDENTIFICATION</scope>
</reference>
<protein>
    <recommendedName>
        <fullName evidence="2">C-type lectin domain-containing protein</fullName>
    </recommendedName>
</protein>
<feature type="chain" id="PRO_5017210687" description="C-type lectin domain-containing protein" evidence="1">
    <location>
        <begin position="22"/>
        <end position="301"/>
    </location>
</feature>
<dbReference type="InterPro" id="IPR016187">
    <property type="entry name" value="CTDL_fold"/>
</dbReference>
<evidence type="ECO:0000259" key="2">
    <source>
        <dbReference type="PROSITE" id="PS50041"/>
    </source>
</evidence>